<accession>A0A9N7VHJ3</accession>
<name>A0A9N7VHJ3_PLEPL</name>
<evidence type="ECO:0000313" key="2">
    <source>
        <dbReference type="Proteomes" id="UP001153269"/>
    </source>
</evidence>
<sequence>MESTAESEEKQSSFSEYLEMSHPLPAEPQVVAISVCPTAHTVFTQSREGLLPNNTGFSSQTAQPLSFSKPVVLEPIQFQPPPVKTELTFYQHSGKDSKSSSMPCLNPPPAHPCPSSYTSPFGCFYQTLHSGVGTRRFGACFMAALTP</sequence>
<dbReference type="AlphaFoldDB" id="A0A9N7VHJ3"/>
<comment type="caution">
    <text evidence="1">The sequence shown here is derived from an EMBL/GenBank/DDBJ whole genome shotgun (WGS) entry which is preliminary data.</text>
</comment>
<dbReference type="EMBL" id="CADEAL010004147">
    <property type="protein sequence ID" value="CAB1452917.1"/>
    <property type="molecule type" value="Genomic_DNA"/>
</dbReference>
<gene>
    <name evidence="1" type="ORF">PLEPLA_LOCUS40667</name>
</gene>
<evidence type="ECO:0000313" key="1">
    <source>
        <dbReference type="EMBL" id="CAB1452917.1"/>
    </source>
</evidence>
<dbReference type="Proteomes" id="UP001153269">
    <property type="component" value="Unassembled WGS sequence"/>
</dbReference>
<proteinExistence type="predicted"/>
<protein>
    <submittedName>
        <fullName evidence="1">Uncharacterized protein</fullName>
    </submittedName>
</protein>
<reference evidence="1" key="1">
    <citation type="submission" date="2020-03" db="EMBL/GenBank/DDBJ databases">
        <authorList>
            <person name="Weist P."/>
        </authorList>
    </citation>
    <scope>NUCLEOTIDE SEQUENCE</scope>
</reference>
<organism evidence="1 2">
    <name type="scientific">Pleuronectes platessa</name>
    <name type="common">European plaice</name>
    <dbReference type="NCBI Taxonomy" id="8262"/>
    <lineage>
        <taxon>Eukaryota</taxon>
        <taxon>Metazoa</taxon>
        <taxon>Chordata</taxon>
        <taxon>Craniata</taxon>
        <taxon>Vertebrata</taxon>
        <taxon>Euteleostomi</taxon>
        <taxon>Actinopterygii</taxon>
        <taxon>Neopterygii</taxon>
        <taxon>Teleostei</taxon>
        <taxon>Neoteleostei</taxon>
        <taxon>Acanthomorphata</taxon>
        <taxon>Carangaria</taxon>
        <taxon>Pleuronectiformes</taxon>
        <taxon>Pleuronectoidei</taxon>
        <taxon>Pleuronectidae</taxon>
        <taxon>Pleuronectes</taxon>
    </lineage>
</organism>
<keyword evidence="2" id="KW-1185">Reference proteome</keyword>